<feature type="coiled-coil region" evidence="2">
    <location>
        <begin position="63"/>
        <end position="97"/>
    </location>
</feature>
<dbReference type="eggNOG" id="ENOG502RQ0U">
    <property type="taxonomic scope" value="Eukaryota"/>
</dbReference>
<dbReference type="KEGG" id="cdu:CD36_08060"/>
<dbReference type="Proteomes" id="UP000002605">
    <property type="component" value="Chromosome 1"/>
</dbReference>
<evidence type="ECO:0000313" key="7">
    <source>
        <dbReference type="Proteomes" id="UP000002605"/>
    </source>
</evidence>
<reference evidence="6 7" key="1">
    <citation type="journal article" date="2009" name="Genome Res.">
        <title>Comparative genomics of the fungal pathogens Candida dubliniensis and Candida albicans.</title>
        <authorList>
            <person name="Jackson A.P."/>
            <person name="Gamble J.A."/>
            <person name="Yeomans T."/>
            <person name="Moran G.P."/>
            <person name="Saunders D."/>
            <person name="Harris D."/>
            <person name="Aslett M."/>
            <person name="Barrell J.F."/>
            <person name="Butler G."/>
            <person name="Citiulo F."/>
            <person name="Coleman D.C."/>
            <person name="de Groot P.W.J."/>
            <person name="Goodwin T.J."/>
            <person name="Quail M.A."/>
            <person name="McQuillan J."/>
            <person name="Munro C.A."/>
            <person name="Pain A."/>
            <person name="Poulter R.T."/>
            <person name="Rajandream M.A."/>
            <person name="Renauld H."/>
            <person name="Spiering M.J."/>
            <person name="Tivey A."/>
            <person name="Gow N.A.R."/>
            <person name="Barrell B."/>
            <person name="Sullivan D.J."/>
            <person name="Berriman M."/>
        </authorList>
    </citation>
    <scope>NUCLEOTIDE SEQUENCE [LARGE SCALE GENOMIC DNA]</scope>
    <source>
        <strain evidence="7">CD36 / ATCC MYA-646 / CBS 7987 / NCPF 3949 / NRRL Y-17841</strain>
    </source>
</reference>
<feature type="domain" description="HMG box" evidence="4">
    <location>
        <begin position="162"/>
        <end position="223"/>
    </location>
</feature>
<keyword evidence="7" id="KW-1185">Reference proteome</keyword>
<gene>
    <name evidence="5" type="ordered locus">Cd36_08060</name>
    <name evidence="6" type="ORF">CD36_08060</name>
</gene>
<protein>
    <recommendedName>
        <fullName evidence="4">HMG box domain-containing protein</fullName>
    </recommendedName>
</protein>
<dbReference type="HOGENOM" id="CLU_1156246_0_0_1"/>
<dbReference type="OrthoDB" id="1919336at2759"/>
<feature type="compositionally biased region" description="Low complexity" evidence="3">
    <location>
        <begin position="31"/>
        <end position="44"/>
    </location>
</feature>
<evidence type="ECO:0000256" key="3">
    <source>
        <dbReference type="SAM" id="MobiDB-lite"/>
    </source>
</evidence>
<dbReference type="PROSITE" id="PS50118">
    <property type="entry name" value="HMG_BOX_2"/>
    <property type="match status" value="1"/>
</dbReference>
<dbReference type="EMBL" id="FM992688">
    <property type="protein sequence ID" value="CAX45105.1"/>
    <property type="molecule type" value="Genomic_DNA"/>
</dbReference>
<evidence type="ECO:0000256" key="1">
    <source>
        <dbReference type="PROSITE-ProRule" id="PRU00267"/>
    </source>
</evidence>
<dbReference type="InterPro" id="IPR036910">
    <property type="entry name" value="HMG_box_dom_sf"/>
</dbReference>
<organism evidence="6 7">
    <name type="scientific">Candida dubliniensis (strain CD36 / ATCC MYA-646 / CBS 7987 / NCPF 3949 / NRRL Y-17841)</name>
    <name type="common">Yeast</name>
    <dbReference type="NCBI Taxonomy" id="573826"/>
    <lineage>
        <taxon>Eukaryota</taxon>
        <taxon>Fungi</taxon>
        <taxon>Dikarya</taxon>
        <taxon>Ascomycota</taxon>
        <taxon>Saccharomycotina</taxon>
        <taxon>Pichiomycetes</taxon>
        <taxon>Debaryomycetaceae</taxon>
        <taxon>Candida/Lodderomyces clade</taxon>
        <taxon>Candida</taxon>
    </lineage>
</organism>
<keyword evidence="2" id="KW-0175">Coiled coil</keyword>
<dbReference type="GeneID" id="8044997"/>
<dbReference type="Gene3D" id="1.10.30.10">
    <property type="entry name" value="High mobility group box domain"/>
    <property type="match status" value="1"/>
</dbReference>
<evidence type="ECO:0000313" key="6">
    <source>
        <dbReference type="EMBL" id="CAX45105.1"/>
    </source>
</evidence>
<sequence length="246" mass="28694">MLRSFVTSIRPIAYNATAWISIRALATTAATSTTKKSSTKASPKTPKKTPKKSANAPKVDTKVVRLQNKINTAKSIRKNLQQQIKEISAQHKTLSKERKFEEKATRKIQKLSPNNFYAMAKKVSINVSVSELNQLSEEERAKWIAARDAYWEKAKSYFTPKPKLGANGFAKYVQVNYVRGESITDTMKKLADEWRELSETEKQQYKISKEDREQYKKAFEKWRELRVKEYKDYLKFKENYRVEDYL</sequence>
<feature type="DNA-binding region" description="HMG box" evidence="1">
    <location>
        <begin position="162"/>
        <end position="223"/>
    </location>
</feature>
<name>B9W8N2_CANDC</name>
<dbReference type="AlphaFoldDB" id="B9W8N2"/>
<dbReference type="InterPro" id="IPR009071">
    <property type="entry name" value="HMG_box_dom"/>
</dbReference>
<keyword evidence="1" id="KW-0238">DNA-binding</keyword>
<dbReference type="GO" id="GO:0003677">
    <property type="term" value="F:DNA binding"/>
    <property type="evidence" value="ECO:0007669"/>
    <property type="project" value="UniProtKB-UniRule"/>
</dbReference>
<keyword evidence="1" id="KW-0539">Nucleus</keyword>
<dbReference type="CGD" id="CAL0000169621">
    <property type="gene designation" value="Cd36_08060"/>
</dbReference>
<dbReference type="SUPFAM" id="SSF47095">
    <property type="entry name" value="HMG-box"/>
    <property type="match status" value="1"/>
</dbReference>
<proteinExistence type="predicted"/>
<evidence type="ECO:0000259" key="4">
    <source>
        <dbReference type="PROSITE" id="PS50118"/>
    </source>
</evidence>
<dbReference type="GO" id="GO:0005634">
    <property type="term" value="C:nucleus"/>
    <property type="evidence" value="ECO:0007669"/>
    <property type="project" value="UniProtKB-UniRule"/>
</dbReference>
<feature type="region of interest" description="Disordered" evidence="3">
    <location>
        <begin position="31"/>
        <end position="58"/>
    </location>
</feature>
<evidence type="ECO:0000313" key="5">
    <source>
        <dbReference type="CGD" id="CAL0000169621"/>
    </source>
</evidence>
<accession>B9W8N2</accession>
<evidence type="ECO:0000256" key="2">
    <source>
        <dbReference type="SAM" id="Coils"/>
    </source>
</evidence>
<dbReference type="RefSeq" id="XP_002417452.1">
    <property type="nucleotide sequence ID" value="XM_002417407.1"/>
</dbReference>